<accession>A0A0F9RYF3</accession>
<proteinExistence type="predicted"/>
<evidence type="ECO:0000259" key="1">
    <source>
        <dbReference type="Pfam" id="PF18909"/>
    </source>
</evidence>
<reference evidence="2" key="1">
    <citation type="journal article" date="2015" name="Nature">
        <title>Complex archaea that bridge the gap between prokaryotes and eukaryotes.</title>
        <authorList>
            <person name="Spang A."/>
            <person name="Saw J.H."/>
            <person name="Jorgensen S.L."/>
            <person name="Zaremba-Niedzwiedzka K."/>
            <person name="Martijn J."/>
            <person name="Lind A.E."/>
            <person name="van Eijk R."/>
            <person name="Schleper C."/>
            <person name="Guy L."/>
            <person name="Ettema T.J."/>
        </authorList>
    </citation>
    <scope>NUCLEOTIDE SEQUENCE</scope>
</reference>
<gene>
    <name evidence="2" type="ORF">LCGC14_0521400</name>
</gene>
<dbReference type="EMBL" id="LAZR01000656">
    <property type="protein sequence ID" value="KKN61485.1"/>
    <property type="molecule type" value="Genomic_DNA"/>
</dbReference>
<dbReference type="InterPro" id="IPR044038">
    <property type="entry name" value="dATP/dGTP_diPOhydrolase_N"/>
</dbReference>
<protein>
    <recommendedName>
        <fullName evidence="1">dATP/dGTP diphosphohydrolase N-terminal domain-containing protein</fullName>
    </recommendedName>
</protein>
<organism evidence="2">
    <name type="scientific">marine sediment metagenome</name>
    <dbReference type="NCBI Taxonomy" id="412755"/>
    <lineage>
        <taxon>unclassified sequences</taxon>
        <taxon>metagenomes</taxon>
        <taxon>ecological metagenomes</taxon>
    </lineage>
</organism>
<name>A0A0F9RYF3_9ZZZZ</name>
<feature type="domain" description="dATP/dGTP diphosphohydrolase N-terminal" evidence="1">
    <location>
        <begin position="2"/>
        <end position="92"/>
    </location>
</feature>
<dbReference type="AlphaFoldDB" id="A0A0F9RYF3"/>
<evidence type="ECO:0000313" key="2">
    <source>
        <dbReference type="EMBL" id="KKN61485.1"/>
    </source>
</evidence>
<sequence length="97" mass="11232">MKFDEGKPDPSLFYTSALYETVFVRAYGIKKHGSIEGWKTTKPIEHFDAAIRHIRAVIEGEDYDNESGKLHLAHAICDCMFEIQRIKEKEKTNENKD</sequence>
<dbReference type="Pfam" id="PF18909">
    <property type="entry name" value="dGTP_diPhyd_N"/>
    <property type="match status" value="1"/>
</dbReference>
<comment type="caution">
    <text evidence="2">The sequence shown here is derived from an EMBL/GenBank/DDBJ whole genome shotgun (WGS) entry which is preliminary data.</text>
</comment>